<sequence length="131" mass="14401">MESLETNVVNLVRTVKQQGLVAVKVLQPMVVGENSGELQRCWREGIEKERGEGFVKVSRWMFAQCSSGATVCASSGRSGVGEGCWMKKMRRQSQGSSKIMEAGLSGVKLIRLVMKKRGEGAVVVAVRENRR</sequence>
<dbReference type="Proteomes" id="UP000823775">
    <property type="component" value="Unassembled WGS sequence"/>
</dbReference>
<evidence type="ECO:0000313" key="2">
    <source>
        <dbReference type="Proteomes" id="UP000823775"/>
    </source>
</evidence>
<accession>A0ABS8SVQ1</accession>
<dbReference type="EMBL" id="JACEIK010000845">
    <property type="protein sequence ID" value="MCD7462913.1"/>
    <property type="molecule type" value="Genomic_DNA"/>
</dbReference>
<protein>
    <submittedName>
        <fullName evidence="1">Uncharacterized protein</fullName>
    </submittedName>
</protein>
<organism evidence="1 2">
    <name type="scientific">Datura stramonium</name>
    <name type="common">Jimsonweed</name>
    <name type="synonym">Common thornapple</name>
    <dbReference type="NCBI Taxonomy" id="4076"/>
    <lineage>
        <taxon>Eukaryota</taxon>
        <taxon>Viridiplantae</taxon>
        <taxon>Streptophyta</taxon>
        <taxon>Embryophyta</taxon>
        <taxon>Tracheophyta</taxon>
        <taxon>Spermatophyta</taxon>
        <taxon>Magnoliopsida</taxon>
        <taxon>eudicotyledons</taxon>
        <taxon>Gunneridae</taxon>
        <taxon>Pentapetalae</taxon>
        <taxon>asterids</taxon>
        <taxon>lamiids</taxon>
        <taxon>Solanales</taxon>
        <taxon>Solanaceae</taxon>
        <taxon>Solanoideae</taxon>
        <taxon>Datureae</taxon>
        <taxon>Datura</taxon>
    </lineage>
</organism>
<name>A0ABS8SVQ1_DATST</name>
<reference evidence="1 2" key="1">
    <citation type="journal article" date="2021" name="BMC Genomics">
        <title>Datura genome reveals duplications of psychoactive alkaloid biosynthetic genes and high mutation rate following tissue culture.</title>
        <authorList>
            <person name="Rajewski A."/>
            <person name="Carter-House D."/>
            <person name="Stajich J."/>
            <person name="Litt A."/>
        </authorList>
    </citation>
    <scope>NUCLEOTIDE SEQUENCE [LARGE SCALE GENOMIC DNA]</scope>
    <source>
        <strain evidence="1">AR-01</strain>
    </source>
</reference>
<proteinExistence type="predicted"/>
<comment type="caution">
    <text evidence="1">The sequence shown here is derived from an EMBL/GenBank/DDBJ whole genome shotgun (WGS) entry which is preliminary data.</text>
</comment>
<gene>
    <name evidence="1" type="ORF">HAX54_049621</name>
</gene>
<evidence type="ECO:0000313" key="1">
    <source>
        <dbReference type="EMBL" id="MCD7462913.1"/>
    </source>
</evidence>
<keyword evidence="2" id="KW-1185">Reference proteome</keyword>